<reference evidence="1 2" key="1">
    <citation type="submission" date="2016-11" db="EMBL/GenBank/DDBJ databases">
        <authorList>
            <person name="Jaros S."/>
            <person name="Januszkiewicz K."/>
            <person name="Wedrychowicz H."/>
        </authorList>
    </citation>
    <scope>NUCLEOTIDE SEQUENCE [LARGE SCALE GENOMIC DNA]</scope>
    <source>
        <strain evidence="1 2">DSM 15930</strain>
    </source>
</reference>
<organism evidence="1 2">
    <name type="scientific">Anaerosporobacter mobilis DSM 15930</name>
    <dbReference type="NCBI Taxonomy" id="1120996"/>
    <lineage>
        <taxon>Bacteria</taxon>
        <taxon>Bacillati</taxon>
        <taxon>Bacillota</taxon>
        <taxon>Clostridia</taxon>
        <taxon>Lachnospirales</taxon>
        <taxon>Lachnospiraceae</taxon>
        <taxon>Anaerosporobacter</taxon>
    </lineage>
</organism>
<dbReference type="EMBL" id="FRCP01000009">
    <property type="protein sequence ID" value="SHM36145.1"/>
    <property type="molecule type" value="Genomic_DNA"/>
</dbReference>
<dbReference type="RefSeq" id="WP_073285936.1">
    <property type="nucleotide sequence ID" value="NZ_FRCP01000009.1"/>
</dbReference>
<sequence length="147" mass="17091">MEQIISDAQSLLQFVEQTDLLMQMDSVQANLLLSELQSSKKQLSEEDSKLYVKESSDSVRTCITIDELIDIACESNYEKLVGTRQKNKRSFGLDQYLSTSRDLLQLQQQEVILHSLFKQTIYGKNMMQVVNQYLTRMQQNMSKRQAR</sequence>
<name>A0A1M7I623_9FIRM</name>
<evidence type="ECO:0000313" key="2">
    <source>
        <dbReference type="Proteomes" id="UP000184038"/>
    </source>
</evidence>
<dbReference type="OrthoDB" id="1768334at2"/>
<evidence type="ECO:0000313" key="1">
    <source>
        <dbReference type="EMBL" id="SHM36145.1"/>
    </source>
</evidence>
<keyword evidence="2" id="KW-1185">Reference proteome</keyword>
<proteinExistence type="predicted"/>
<accession>A0A1M7I623</accession>
<dbReference type="AlphaFoldDB" id="A0A1M7I623"/>
<dbReference type="STRING" id="1120996.SAMN02746066_01679"/>
<gene>
    <name evidence="1" type="ORF">SAMN02746066_01679</name>
</gene>
<protein>
    <submittedName>
        <fullName evidence="1">Uncharacterized protein</fullName>
    </submittedName>
</protein>
<dbReference type="Proteomes" id="UP000184038">
    <property type="component" value="Unassembled WGS sequence"/>
</dbReference>